<dbReference type="NCBIfam" id="TIGR02532">
    <property type="entry name" value="IV_pilin_GFxxxE"/>
    <property type="match status" value="1"/>
</dbReference>
<protein>
    <submittedName>
        <fullName evidence="1">Pilin</fullName>
    </submittedName>
</protein>
<accession>A0A928HFC7</accession>
<dbReference type="SUPFAM" id="SSF54523">
    <property type="entry name" value="Pili subunits"/>
    <property type="match status" value="1"/>
</dbReference>
<evidence type="ECO:0000313" key="1">
    <source>
        <dbReference type="EMBL" id="MBE6421633.1"/>
    </source>
</evidence>
<dbReference type="InterPro" id="IPR012902">
    <property type="entry name" value="N_methyl_site"/>
</dbReference>
<dbReference type="Proteomes" id="UP000725649">
    <property type="component" value="Unassembled WGS sequence"/>
</dbReference>
<evidence type="ECO:0000313" key="2">
    <source>
        <dbReference type="Proteomes" id="UP000725649"/>
    </source>
</evidence>
<dbReference type="Gene3D" id="3.30.700.10">
    <property type="entry name" value="Glycoprotein, Type 4 Pilin"/>
    <property type="match status" value="1"/>
</dbReference>
<gene>
    <name evidence="1" type="ORF">E7027_05880</name>
</gene>
<sequence>MKKGFTLIELLAVVLIMGILTAIALPQYRRSVERTRVAEALQMLPALFEARERLVAEWGYPTYANTPAAKRAQVTFAKLDIEMKGKQGAAGQIWKTDNFDYVITYPYFVGARFTKGRYKGVGVMYNGMDDIGCCYTATVGAEACSQLNLTSTLPPSNTYCAQLAAAI</sequence>
<dbReference type="Pfam" id="PF07963">
    <property type="entry name" value="N_methyl"/>
    <property type="match status" value="1"/>
</dbReference>
<organism evidence="1 2">
    <name type="scientific">Candidatus Avelusimicrobium gallicola</name>
    <dbReference type="NCBI Taxonomy" id="2562704"/>
    <lineage>
        <taxon>Bacteria</taxon>
        <taxon>Pseudomonadati</taxon>
        <taxon>Elusimicrobiota</taxon>
        <taxon>Elusimicrobia</taxon>
        <taxon>Elusimicrobiales</taxon>
        <taxon>Elusimicrobiaceae</taxon>
        <taxon>Candidatus Avelusimicrobium</taxon>
    </lineage>
</organism>
<proteinExistence type="predicted"/>
<dbReference type="InterPro" id="IPR045584">
    <property type="entry name" value="Pilin-like"/>
</dbReference>
<reference evidence="1" key="1">
    <citation type="submission" date="2019-04" db="EMBL/GenBank/DDBJ databases">
        <title>Evolution of Biomass-Degrading Anaerobic Consortia Revealed by Metagenomics.</title>
        <authorList>
            <person name="Peng X."/>
        </authorList>
    </citation>
    <scope>NUCLEOTIDE SEQUENCE</scope>
    <source>
        <strain evidence="1">SIG66</strain>
    </source>
</reference>
<dbReference type="EMBL" id="SUVG01000006">
    <property type="protein sequence ID" value="MBE6421633.1"/>
    <property type="molecule type" value="Genomic_DNA"/>
</dbReference>
<dbReference type="AlphaFoldDB" id="A0A928HFC7"/>
<comment type="caution">
    <text evidence="1">The sequence shown here is derived from an EMBL/GenBank/DDBJ whole genome shotgun (WGS) entry which is preliminary data.</text>
</comment>
<name>A0A928HFC7_9BACT</name>
<dbReference type="PROSITE" id="PS00409">
    <property type="entry name" value="PROKAR_NTER_METHYL"/>
    <property type="match status" value="1"/>
</dbReference>